<accession>A0A1B1Z8F6</accession>
<organism evidence="2 3">
    <name type="scientific">Fictibacillus arsenicus</name>
    <dbReference type="NCBI Taxonomy" id="255247"/>
    <lineage>
        <taxon>Bacteria</taxon>
        <taxon>Bacillati</taxon>
        <taxon>Bacillota</taxon>
        <taxon>Bacilli</taxon>
        <taxon>Bacillales</taxon>
        <taxon>Fictibacillaceae</taxon>
        <taxon>Fictibacillus</taxon>
    </lineage>
</organism>
<dbReference type="Proteomes" id="UP000077412">
    <property type="component" value="Chromosome"/>
</dbReference>
<keyword evidence="1" id="KW-0472">Membrane</keyword>
<gene>
    <name evidence="2" type="ORF">ABE41_016885</name>
</gene>
<evidence type="ECO:0000256" key="1">
    <source>
        <dbReference type="SAM" id="Phobius"/>
    </source>
</evidence>
<feature type="transmembrane region" description="Helical" evidence="1">
    <location>
        <begin position="7"/>
        <end position="28"/>
    </location>
</feature>
<keyword evidence="1" id="KW-0812">Transmembrane</keyword>
<dbReference type="KEGG" id="far:ABE41_016885"/>
<proteinExistence type="predicted"/>
<keyword evidence="3" id="KW-1185">Reference proteome</keyword>
<keyword evidence="1" id="KW-1133">Transmembrane helix</keyword>
<reference evidence="2 3" key="1">
    <citation type="submission" date="2016-08" db="EMBL/GenBank/DDBJ databases">
        <title>Complete genome sequence of Fictibacillus arsenicus G25-54, a strain with toxicity to nematodes and a potential arsenic-resistance activity.</title>
        <authorList>
            <person name="Zheng Z."/>
        </authorList>
    </citation>
    <scope>NUCLEOTIDE SEQUENCE [LARGE SCALE GENOMIC DNA]</scope>
    <source>
        <strain evidence="2 3">G25-54</strain>
    </source>
</reference>
<dbReference type="OrthoDB" id="2427034at2"/>
<dbReference type="AlphaFoldDB" id="A0A1B1Z8F6"/>
<dbReference type="Gene3D" id="3.30.70.60">
    <property type="match status" value="1"/>
</dbReference>
<dbReference type="EMBL" id="CP016761">
    <property type="protein sequence ID" value="ANX13686.1"/>
    <property type="molecule type" value="Genomic_DNA"/>
</dbReference>
<sequence>MRDKDKRLSYVGIAASILLLASGLYGYFGVLAPLHQKVETVSSEIKQQQTFLEKMNKPLHESTPVLLENTYSLQEEVPVKPLVDQLILQFEKAETLSDSLIVTMDFSDSKISTTPKEETDDPLKKAGEILLDQTNSSDGKESSSPEALPEGVQKITVEMSVVSKNYEGLLKFLSTIKDLKRITVIEAIIFSSLDEIELSSPEVNHDQLQYEVTVAAYYLPELTVYLKDLPKGGFPAPDGKENPLINGDEEE</sequence>
<name>A0A1B1Z8F6_9BACL</name>
<dbReference type="STRING" id="255247.ABE41_016885"/>
<dbReference type="RefSeq" id="WP_066292843.1">
    <property type="nucleotide sequence ID" value="NZ_CP016761.1"/>
</dbReference>
<evidence type="ECO:0000313" key="2">
    <source>
        <dbReference type="EMBL" id="ANX13686.1"/>
    </source>
</evidence>
<protein>
    <recommendedName>
        <fullName evidence="4">Pilus assembly protein PilO</fullName>
    </recommendedName>
</protein>
<evidence type="ECO:0000313" key="3">
    <source>
        <dbReference type="Proteomes" id="UP000077412"/>
    </source>
</evidence>
<evidence type="ECO:0008006" key="4">
    <source>
        <dbReference type="Google" id="ProtNLM"/>
    </source>
</evidence>
<dbReference type="InterPro" id="IPR014717">
    <property type="entry name" value="Transl_elong_EF1B/ribsomal_bS6"/>
</dbReference>